<feature type="domain" description="Endoribonuclease YicC-like C-terminal" evidence="7">
    <location>
        <begin position="189"/>
        <end position="307"/>
    </location>
</feature>
<keyword evidence="4" id="KW-0378">Hydrolase</keyword>
<dbReference type="PANTHER" id="PTHR30636:SF3">
    <property type="entry name" value="UPF0701 PROTEIN YICC"/>
    <property type="match status" value="1"/>
</dbReference>
<evidence type="ECO:0000313" key="8">
    <source>
        <dbReference type="EMBL" id="EEO30062.1"/>
    </source>
</evidence>
<name>C3XA36_OXAFO</name>
<sequence>MKGNRMAVRSMTAYATTSVETVAGTLTIELKSVNSRFLDLQFRMNDEFRAYEPFFREAIMANVKRGKVECRLSFARSTQEASTLTLNQSLLKELLKLQHEIRHQSSEANVMSVNELLRWPGMIEDVAPDQETLQQQVKQAMDDTLKTFTSEREREGAALTKALVERVHAMQEIVTRIEPLIPQLVAQFQKKAVERMQEALGMAIADNANASQTQQEASERIRQEVTLYGMRIDVAEELARLKIHLEETKNILEKGGLVGKRMDFMLQELNREANTLGSKAAIKELSNASMDLKLLIEQIREQVQNLE</sequence>
<dbReference type="Proteomes" id="UP000005089">
    <property type="component" value="Unassembled WGS sequence"/>
</dbReference>
<organism evidence="8 9">
    <name type="scientific">Oxalobacter formigenes OXCC13</name>
    <dbReference type="NCBI Taxonomy" id="556269"/>
    <lineage>
        <taxon>Bacteria</taxon>
        <taxon>Pseudomonadati</taxon>
        <taxon>Pseudomonadota</taxon>
        <taxon>Betaproteobacteria</taxon>
        <taxon>Burkholderiales</taxon>
        <taxon>Oxalobacteraceae</taxon>
        <taxon>Oxalobacter</taxon>
    </lineage>
</organism>
<dbReference type="STRING" id="847.BRW83_1051"/>
<dbReference type="AlphaFoldDB" id="C3XA36"/>
<dbReference type="EMBL" id="GG658170">
    <property type="protein sequence ID" value="EEO30062.1"/>
    <property type="molecule type" value="Genomic_DNA"/>
</dbReference>
<evidence type="ECO:0000256" key="4">
    <source>
        <dbReference type="ARBA" id="ARBA00022801"/>
    </source>
</evidence>
<dbReference type="GO" id="GO:0004521">
    <property type="term" value="F:RNA endonuclease activity"/>
    <property type="evidence" value="ECO:0007669"/>
    <property type="project" value="InterPro"/>
</dbReference>
<evidence type="ECO:0000256" key="3">
    <source>
        <dbReference type="ARBA" id="ARBA00022759"/>
    </source>
</evidence>
<evidence type="ECO:0000256" key="5">
    <source>
        <dbReference type="ARBA" id="ARBA00035648"/>
    </source>
</evidence>
<protein>
    <submittedName>
        <fullName evidence="8">TIGR00255 family protein</fullName>
    </submittedName>
</protein>
<dbReference type="Pfam" id="PF08340">
    <property type="entry name" value="YicC-like_C"/>
    <property type="match status" value="1"/>
</dbReference>
<dbReference type="InterPro" id="IPR013527">
    <property type="entry name" value="YicC-like_N"/>
</dbReference>
<evidence type="ECO:0000313" key="9">
    <source>
        <dbReference type="Proteomes" id="UP000005089"/>
    </source>
</evidence>
<reference evidence="8 9" key="1">
    <citation type="submission" date="2009-02" db="EMBL/GenBank/DDBJ databases">
        <title>The Genome Sequence of Oxalobacter formigenes OXCC13.</title>
        <authorList>
            <consortium name="The Broad Institute Genome Sequencing Platform"/>
            <person name="Ward D."/>
            <person name="Young S.K."/>
            <person name="Kodira C.D."/>
            <person name="Zeng Q."/>
            <person name="Koehrsen M."/>
            <person name="Alvarado L."/>
            <person name="Berlin A."/>
            <person name="Borenstein D."/>
            <person name="Chen Z."/>
            <person name="Engels R."/>
            <person name="Freedman E."/>
            <person name="Gellesch M."/>
            <person name="Goldberg J."/>
            <person name="Griggs A."/>
            <person name="Gujja S."/>
            <person name="Heiman D."/>
            <person name="Hepburn T."/>
            <person name="Howarth C."/>
            <person name="Jen D."/>
            <person name="Larson L."/>
            <person name="Lewis B."/>
            <person name="Mehta T."/>
            <person name="Park D."/>
            <person name="Pearson M."/>
            <person name="Roberts A."/>
            <person name="Saif S."/>
            <person name="Shea T."/>
            <person name="Shenoy N."/>
            <person name="Sisk P."/>
            <person name="Stolte C."/>
            <person name="Sykes S."/>
            <person name="Walk T."/>
            <person name="White J."/>
            <person name="Yandava C."/>
            <person name="Allison M.J."/>
            <person name="Lander E."/>
            <person name="Nusbaum C."/>
            <person name="Galagan J."/>
            <person name="Birren B."/>
        </authorList>
    </citation>
    <scope>NUCLEOTIDE SEQUENCE [LARGE SCALE GENOMIC DNA]</scope>
    <source>
        <strain evidence="8 9">OXCC13</strain>
    </source>
</reference>
<evidence type="ECO:0000259" key="6">
    <source>
        <dbReference type="Pfam" id="PF03755"/>
    </source>
</evidence>
<dbReference type="NCBIfam" id="TIGR00255">
    <property type="entry name" value="YicC/YloC family endoribonuclease"/>
    <property type="match status" value="1"/>
</dbReference>
<comment type="cofactor">
    <cofactor evidence="1">
        <name>a divalent metal cation</name>
        <dbReference type="ChEBI" id="CHEBI:60240"/>
    </cofactor>
</comment>
<dbReference type="eggNOG" id="COG1561">
    <property type="taxonomic scope" value="Bacteria"/>
</dbReference>
<dbReference type="InterPro" id="IPR005229">
    <property type="entry name" value="YicC/YloC-like"/>
</dbReference>
<keyword evidence="9" id="KW-1185">Reference proteome</keyword>
<evidence type="ECO:0000256" key="2">
    <source>
        <dbReference type="ARBA" id="ARBA00022722"/>
    </source>
</evidence>
<comment type="similarity">
    <text evidence="5">Belongs to the YicC/YloC family.</text>
</comment>
<dbReference type="GO" id="GO:0016787">
    <property type="term" value="F:hydrolase activity"/>
    <property type="evidence" value="ECO:0007669"/>
    <property type="project" value="UniProtKB-KW"/>
</dbReference>
<keyword evidence="3" id="KW-0255">Endonuclease</keyword>
<keyword evidence="2" id="KW-0540">Nuclease</keyword>
<evidence type="ECO:0000256" key="1">
    <source>
        <dbReference type="ARBA" id="ARBA00001968"/>
    </source>
</evidence>
<evidence type="ECO:0000259" key="7">
    <source>
        <dbReference type="Pfam" id="PF08340"/>
    </source>
</evidence>
<dbReference type="PANTHER" id="PTHR30636">
    <property type="entry name" value="UPF0701 PROTEIN YICC"/>
    <property type="match status" value="1"/>
</dbReference>
<proteinExistence type="inferred from homology"/>
<gene>
    <name evidence="8" type="ORF">OFBG_01090</name>
</gene>
<accession>C3XA36</accession>
<dbReference type="HOGENOM" id="CLU_076609_2_0_4"/>
<dbReference type="InterPro" id="IPR013551">
    <property type="entry name" value="YicC-like_C"/>
</dbReference>
<feature type="domain" description="Endoribonuclease YicC-like N-terminal" evidence="6">
    <location>
        <begin position="8"/>
        <end position="160"/>
    </location>
</feature>
<dbReference type="Pfam" id="PF03755">
    <property type="entry name" value="YicC-like_N"/>
    <property type="match status" value="1"/>
</dbReference>